<evidence type="ECO:0000313" key="2">
    <source>
        <dbReference type="Proteomes" id="UP001145087"/>
    </source>
</evidence>
<dbReference type="InterPro" id="IPR001646">
    <property type="entry name" value="5peptide_repeat"/>
</dbReference>
<evidence type="ECO:0000313" key="1">
    <source>
        <dbReference type="EMBL" id="MCY1723118.1"/>
    </source>
</evidence>
<dbReference type="PANTHER" id="PTHR42999:SF1">
    <property type="entry name" value="PENTAPEPTIDE REPEAT-CONTAINING PROTEIN"/>
    <property type="match status" value="1"/>
</dbReference>
<protein>
    <submittedName>
        <fullName evidence="1">Pentapeptide repeat-containing protein</fullName>
    </submittedName>
</protein>
<dbReference type="SUPFAM" id="SSF141571">
    <property type="entry name" value="Pentapeptide repeat-like"/>
    <property type="match status" value="1"/>
</dbReference>
<dbReference type="Pfam" id="PF13599">
    <property type="entry name" value="Pentapeptide_4"/>
    <property type="match status" value="1"/>
</dbReference>
<dbReference type="InterPro" id="IPR052949">
    <property type="entry name" value="PA_immunity-related"/>
</dbReference>
<accession>A0A9X3J839</accession>
<dbReference type="PANTHER" id="PTHR42999">
    <property type="entry name" value="ANTIBIOTIC RESISTANCE PROTEIN MCBG"/>
    <property type="match status" value="1"/>
</dbReference>
<organism evidence="1 2">
    <name type="scientific">Draconibacterium aestuarii</name>
    <dbReference type="NCBI Taxonomy" id="2998507"/>
    <lineage>
        <taxon>Bacteria</taxon>
        <taxon>Pseudomonadati</taxon>
        <taxon>Bacteroidota</taxon>
        <taxon>Bacteroidia</taxon>
        <taxon>Marinilabiliales</taxon>
        <taxon>Prolixibacteraceae</taxon>
        <taxon>Draconibacterium</taxon>
    </lineage>
</organism>
<gene>
    <name evidence="1" type="ORF">OU798_22410</name>
</gene>
<sequence length="190" mass="21902">MSNKYITDQSFQNIDFSERGNEKTDYENCTFSACIFSNTNLGEFCFEDCEFENCDFSNTKILNTAFKNVQFKACKLIGLQFDECNPFLLELKFNHCILNYSSFYQRKLKATKFNKCTLHEVDFTEADLNKANFTECDFSGAMFGRTNLRQANFKSSYNFSIDPEQNQIAGAKFSLDGLPGLLQKYKIVVD</sequence>
<dbReference type="Gene3D" id="2.160.20.80">
    <property type="entry name" value="E3 ubiquitin-protein ligase SopA"/>
    <property type="match status" value="1"/>
</dbReference>
<name>A0A9X3J839_9BACT</name>
<proteinExistence type="predicted"/>
<dbReference type="RefSeq" id="WP_343335444.1">
    <property type="nucleotide sequence ID" value="NZ_JAPOHD010000066.1"/>
</dbReference>
<comment type="caution">
    <text evidence="1">The sequence shown here is derived from an EMBL/GenBank/DDBJ whole genome shotgun (WGS) entry which is preliminary data.</text>
</comment>
<dbReference type="AlphaFoldDB" id="A0A9X3J839"/>
<dbReference type="Proteomes" id="UP001145087">
    <property type="component" value="Unassembled WGS sequence"/>
</dbReference>
<keyword evidence="2" id="KW-1185">Reference proteome</keyword>
<dbReference type="EMBL" id="JAPOHD010000066">
    <property type="protein sequence ID" value="MCY1723118.1"/>
    <property type="molecule type" value="Genomic_DNA"/>
</dbReference>
<reference evidence="1" key="1">
    <citation type="submission" date="2022-11" db="EMBL/GenBank/DDBJ databases">
        <title>Marilongibacter aestuarii gen. nov., sp. nov., isolated from tidal flat sediment.</title>
        <authorList>
            <person name="Jiayan W."/>
        </authorList>
    </citation>
    <scope>NUCLEOTIDE SEQUENCE</scope>
    <source>
        <strain evidence="1">Z1-6</strain>
    </source>
</reference>